<keyword evidence="1" id="KW-0472">Membrane</keyword>
<accession>A0A3E0H559</accession>
<dbReference type="Proteomes" id="UP000256774">
    <property type="component" value="Unassembled WGS sequence"/>
</dbReference>
<evidence type="ECO:0000313" key="2">
    <source>
        <dbReference type="EMBL" id="REH37964.1"/>
    </source>
</evidence>
<keyword evidence="1" id="KW-1133">Transmembrane helix</keyword>
<feature type="transmembrane region" description="Helical" evidence="1">
    <location>
        <begin position="69"/>
        <end position="91"/>
    </location>
</feature>
<feature type="transmembrane region" description="Helical" evidence="1">
    <location>
        <begin position="103"/>
        <end position="122"/>
    </location>
</feature>
<keyword evidence="1" id="KW-0812">Transmembrane</keyword>
<reference evidence="2 3" key="1">
    <citation type="submission" date="2018-08" db="EMBL/GenBank/DDBJ databases">
        <title>Genomic Encyclopedia of Type Strains, Phase IV (KMG-IV): sequencing the most valuable type-strain genomes for metagenomic binning, comparative biology and taxonomic classification.</title>
        <authorList>
            <person name="Goeker M."/>
        </authorList>
    </citation>
    <scope>NUCLEOTIDE SEQUENCE [LARGE SCALE GENOMIC DNA]</scope>
    <source>
        <strain evidence="2 3">DSM 26022</strain>
    </source>
</reference>
<dbReference type="OrthoDB" id="583174at2"/>
<feature type="transmembrane region" description="Helical" evidence="1">
    <location>
        <begin position="41"/>
        <end position="62"/>
    </location>
</feature>
<organism evidence="2 3">
    <name type="scientific">Paraperlucidibaca baekdonensis</name>
    <dbReference type="NCBI Taxonomy" id="748120"/>
    <lineage>
        <taxon>Bacteria</taxon>
        <taxon>Pseudomonadati</taxon>
        <taxon>Pseudomonadota</taxon>
        <taxon>Gammaproteobacteria</taxon>
        <taxon>Moraxellales</taxon>
        <taxon>Moraxellaceae</taxon>
        <taxon>Paraperlucidibaca</taxon>
    </lineage>
</organism>
<sequence length="137" mass="15587">MSSRQWLEVIFLLNATVLCVHQIDAAFWHEWNMFKIPGGNQINLLLNLPIIASVFMAFRHVVKQSQRMYLAHIYLVALGLLTLLLHTALFVTGYNEFLQPMSLLLITAAGVLSVTQLFLLWADMKSCRNPSNQVNKS</sequence>
<dbReference type="EMBL" id="QUNR01000003">
    <property type="protein sequence ID" value="REH37964.1"/>
    <property type="molecule type" value="Genomic_DNA"/>
</dbReference>
<dbReference type="RefSeq" id="WP_116208551.1">
    <property type="nucleotide sequence ID" value="NZ_QUNR01000003.1"/>
</dbReference>
<keyword evidence="3" id="KW-1185">Reference proteome</keyword>
<dbReference type="AlphaFoldDB" id="A0A3E0H559"/>
<evidence type="ECO:0000256" key="1">
    <source>
        <dbReference type="SAM" id="Phobius"/>
    </source>
</evidence>
<name>A0A3E0H559_9GAMM</name>
<proteinExistence type="predicted"/>
<protein>
    <submittedName>
        <fullName evidence="2">Uncharacterized protein</fullName>
    </submittedName>
</protein>
<comment type="caution">
    <text evidence="2">The sequence shown here is derived from an EMBL/GenBank/DDBJ whole genome shotgun (WGS) entry which is preliminary data.</text>
</comment>
<dbReference type="Pfam" id="PF20460">
    <property type="entry name" value="DUF6713"/>
    <property type="match status" value="1"/>
</dbReference>
<evidence type="ECO:0000313" key="3">
    <source>
        <dbReference type="Proteomes" id="UP000256774"/>
    </source>
</evidence>
<gene>
    <name evidence="2" type="ORF">DFR26_1750</name>
</gene>
<dbReference type="InterPro" id="IPR046559">
    <property type="entry name" value="DUF6713"/>
</dbReference>